<feature type="non-terminal residue" evidence="6">
    <location>
        <position position="1"/>
    </location>
</feature>
<dbReference type="Pfam" id="PF01156">
    <property type="entry name" value="IU_nuc_hydro"/>
    <property type="match status" value="1"/>
</dbReference>
<dbReference type="InterPro" id="IPR036452">
    <property type="entry name" value="Ribo_hydro-like"/>
</dbReference>
<dbReference type="Gene3D" id="3.90.245.10">
    <property type="entry name" value="Ribonucleoside hydrolase-like"/>
    <property type="match status" value="1"/>
</dbReference>
<feature type="domain" description="Inosine/uridine-preferring nucleoside hydrolase" evidence="5">
    <location>
        <begin position="22"/>
        <end position="112"/>
    </location>
</feature>
<gene>
    <name evidence="6" type="ORF">SMN809_LOCUS25420</name>
</gene>
<proteinExistence type="inferred from homology"/>
<dbReference type="InterPro" id="IPR001910">
    <property type="entry name" value="Inosine/uridine_hydrolase_dom"/>
</dbReference>
<comment type="similarity">
    <text evidence="1">Belongs to the IUNH family.</text>
</comment>
<keyword evidence="2" id="KW-0378">Hydrolase</keyword>
<evidence type="ECO:0000256" key="3">
    <source>
        <dbReference type="ARBA" id="ARBA00023295"/>
    </source>
</evidence>
<dbReference type="Proteomes" id="UP000676336">
    <property type="component" value="Unassembled WGS sequence"/>
</dbReference>
<evidence type="ECO:0000256" key="2">
    <source>
        <dbReference type="ARBA" id="ARBA00022801"/>
    </source>
</evidence>
<feature type="region of interest" description="Disordered" evidence="4">
    <location>
        <begin position="104"/>
        <end position="124"/>
    </location>
</feature>
<evidence type="ECO:0000313" key="7">
    <source>
        <dbReference type="Proteomes" id="UP000676336"/>
    </source>
</evidence>
<dbReference type="InterPro" id="IPR023186">
    <property type="entry name" value="IUNH"/>
</dbReference>
<protein>
    <recommendedName>
        <fullName evidence="5">Inosine/uridine-preferring nucleoside hydrolase domain-containing protein</fullName>
    </recommendedName>
</protein>
<evidence type="ECO:0000259" key="5">
    <source>
        <dbReference type="Pfam" id="PF01156"/>
    </source>
</evidence>
<sequence length="124" mass="13354">MDIAIKGKDIRIQAKAYKKNGVWLDCDPGHDDALAIILAAYHPSLELIGISTVVGNQTLDRTTQNVYKVAYIAGLPSHIPIIRGCGESFCRHVTTCPEIHDQTGLGGADVSEHPAGMCRKEKSG</sequence>
<dbReference type="GO" id="GO:0005829">
    <property type="term" value="C:cytosol"/>
    <property type="evidence" value="ECO:0007669"/>
    <property type="project" value="TreeGrafter"/>
</dbReference>
<evidence type="ECO:0000256" key="1">
    <source>
        <dbReference type="ARBA" id="ARBA00009176"/>
    </source>
</evidence>
<name>A0A8S2TIZ7_9BILA</name>
<keyword evidence="3" id="KW-0326">Glycosidase</keyword>
<dbReference type="PANTHER" id="PTHR12304">
    <property type="entry name" value="INOSINE-URIDINE PREFERRING NUCLEOSIDE HYDROLASE"/>
    <property type="match status" value="1"/>
</dbReference>
<dbReference type="EMBL" id="CAJOBI010033364">
    <property type="protein sequence ID" value="CAF4284761.1"/>
    <property type="molecule type" value="Genomic_DNA"/>
</dbReference>
<dbReference type="PANTHER" id="PTHR12304:SF4">
    <property type="entry name" value="URIDINE NUCLEOSIDASE"/>
    <property type="match status" value="1"/>
</dbReference>
<organism evidence="6 7">
    <name type="scientific">Rotaria magnacalcarata</name>
    <dbReference type="NCBI Taxonomy" id="392030"/>
    <lineage>
        <taxon>Eukaryota</taxon>
        <taxon>Metazoa</taxon>
        <taxon>Spiralia</taxon>
        <taxon>Gnathifera</taxon>
        <taxon>Rotifera</taxon>
        <taxon>Eurotatoria</taxon>
        <taxon>Bdelloidea</taxon>
        <taxon>Philodinida</taxon>
        <taxon>Philodinidae</taxon>
        <taxon>Rotaria</taxon>
    </lineage>
</organism>
<dbReference type="GO" id="GO:0008477">
    <property type="term" value="F:purine nucleosidase activity"/>
    <property type="evidence" value="ECO:0007669"/>
    <property type="project" value="TreeGrafter"/>
</dbReference>
<dbReference type="SUPFAM" id="SSF53590">
    <property type="entry name" value="Nucleoside hydrolase"/>
    <property type="match status" value="1"/>
</dbReference>
<evidence type="ECO:0000313" key="6">
    <source>
        <dbReference type="EMBL" id="CAF4284761.1"/>
    </source>
</evidence>
<evidence type="ECO:0000256" key="4">
    <source>
        <dbReference type="SAM" id="MobiDB-lite"/>
    </source>
</evidence>
<accession>A0A8S2TIZ7</accession>
<dbReference type="GO" id="GO:0006152">
    <property type="term" value="P:purine nucleoside catabolic process"/>
    <property type="evidence" value="ECO:0007669"/>
    <property type="project" value="TreeGrafter"/>
</dbReference>
<dbReference type="AlphaFoldDB" id="A0A8S2TIZ7"/>
<comment type="caution">
    <text evidence="6">The sequence shown here is derived from an EMBL/GenBank/DDBJ whole genome shotgun (WGS) entry which is preliminary data.</text>
</comment>
<reference evidence="6" key="1">
    <citation type="submission" date="2021-02" db="EMBL/GenBank/DDBJ databases">
        <authorList>
            <person name="Nowell W R."/>
        </authorList>
    </citation>
    <scope>NUCLEOTIDE SEQUENCE</scope>
</reference>